<evidence type="ECO:0000313" key="1">
    <source>
        <dbReference type="EMBL" id="KAK3786414.1"/>
    </source>
</evidence>
<accession>A0AAE1AEN5</accession>
<evidence type="ECO:0000313" key="2">
    <source>
        <dbReference type="Proteomes" id="UP001283361"/>
    </source>
</evidence>
<proteinExistence type="predicted"/>
<comment type="caution">
    <text evidence="1">The sequence shown here is derived from an EMBL/GenBank/DDBJ whole genome shotgun (WGS) entry which is preliminary data.</text>
</comment>
<dbReference type="Proteomes" id="UP001283361">
    <property type="component" value="Unassembled WGS sequence"/>
</dbReference>
<organism evidence="1 2">
    <name type="scientific">Elysia crispata</name>
    <name type="common">lettuce slug</name>
    <dbReference type="NCBI Taxonomy" id="231223"/>
    <lineage>
        <taxon>Eukaryota</taxon>
        <taxon>Metazoa</taxon>
        <taxon>Spiralia</taxon>
        <taxon>Lophotrochozoa</taxon>
        <taxon>Mollusca</taxon>
        <taxon>Gastropoda</taxon>
        <taxon>Heterobranchia</taxon>
        <taxon>Euthyneura</taxon>
        <taxon>Panpulmonata</taxon>
        <taxon>Sacoglossa</taxon>
        <taxon>Placobranchoidea</taxon>
        <taxon>Plakobranchidae</taxon>
        <taxon>Elysia</taxon>
    </lineage>
</organism>
<protein>
    <submittedName>
        <fullName evidence="1">Uncharacterized protein</fullName>
    </submittedName>
</protein>
<dbReference type="EMBL" id="JAWDGP010001968">
    <property type="protein sequence ID" value="KAK3786414.1"/>
    <property type="molecule type" value="Genomic_DNA"/>
</dbReference>
<dbReference type="AlphaFoldDB" id="A0AAE1AEN5"/>
<sequence>MNIVEIEFRPDAKTINHRKTRKGQETENHHWSSTLFDDYHFSRENINLNSGLAGNTMPLTESHDWAVSAADMRECLITVELPCRTREVIMGSCDERTALAG</sequence>
<name>A0AAE1AEN5_9GAST</name>
<keyword evidence="2" id="KW-1185">Reference proteome</keyword>
<reference evidence="1" key="1">
    <citation type="journal article" date="2023" name="G3 (Bethesda)">
        <title>A reference genome for the long-term kleptoplast-retaining sea slug Elysia crispata morphotype clarki.</title>
        <authorList>
            <person name="Eastman K.E."/>
            <person name="Pendleton A.L."/>
            <person name="Shaikh M.A."/>
            <person name="Suttiyut T."/>
            <person name="Ogas R."/>
            <person name="Tomko P."/>
            <person name="Gavelis G."/>
            <person name="Widhalm J.R."/>
            <person name="Wisecaver J.H."/>
        </authorList>
    </citation>
    <scope>NUCLEOTIDE SEQUENCE</scope>
    <source>
        <strain evidence="1">ECLA1</strain>
    </source>
</reference>
<gene>
    <name evidence="1" type="ORF">RRG08_011730</name>
</gene>